<evidence type="ECO:0000313" key="4">
    <source>
        <dbReference type="Proteomes" id="UP000054630"/>
    </source>
</evidence>
<feature type="non-terminal residue" evidence="3">
    <location>
        <position position="1"/>
    </location>
</feature>
<comment type="caution">
    <text evidence="3">The sequence shown here is derived from an EMBL/GenBank/DDBJ whole genome shotgun (WGS) entry which is preliminary data.</text>
</comment>
<dbReference type="InterPro" id="IPR029526">
    <property type="entry name" value="PGBD"/>
</dbReference>
<reference evidence="3 4" key="1">
    <citation type="submission" date="2015-01" db="EMBL/GenBank/DDBJ databases">
        <title>Evolution of Trichinella species and genotypes.</title>
        <authorList>
            <person name="Korhonen P.K."/>
            <person name="Edoardo P."/>
            <person name="Giuseppe L.R."/>
            <person name="Gasser R.B."/>
        </authorList>
    </citation>
    <scope>NUCLEOTIDE SEQUENCE [LARGE SCALE GENOMIC DNA]</scope>
    <source>
        <strain evidence="3">ISS37</strain>
    </source>
</reference>
<dbReference type="OrthoDB" id="5919588at2759"/>
<dbReference type="Pfam" id="PF13843">
    <property type="entry name" value="DDE_Tnp_1_7"/>
    <property type="match status" value="1"/>
</dbReference>
<dbReference type="EMBL" id="JYDL01000213">
    <property type="protein sequence ID" value="KRX13246.1"/>
    <property type="molecule type" value="Genomic_DNA"/>
</dbReference>
<feature type="domain" description="PiggyBac transposable element-derived protein" evidence="2">
    <location>
        <begin position="28"/>
        <end position="284"/>
    </location>
</feature>
<dbReference type="PANTHER" id="PTHR46599">
    <property type="entry name" value="PIGGYBAC TRANSPOSABLE ELEMENT-DERIVED PROTEIN 4"/>
    <property type="match status" value="1"/>
</dbReference>
<gene>
    <name evidence="3" type="primary">PGBD4</name>
    <name evidence="3" type="ORF">T07_7235</name>
</gene>
<dbReference type="AlphaFoldDB" id="A0A0V0RFI0"/>
<dbReference type="Proteomes" id="UP000054630">
    <property type="component" value="Unassembled WGS sequence"/>
</dbReference>
<sequence length="487" mass="54993">SSSSGGSSDIEEEITSVPSASTEEAWVIRFDDHSSRASRRSKDKLAAVRVIWDTWVKNLPKMYNPSENVTVDERLYPFKGRCQFRQYMPKKPAKYGIKFWVACCSKSSYAWNMQIYTGKPSSGTREKNQGMRVVLDMVKGLKGHNVTCDNFFTSYALGLELKKKNLTLVGTVKKNKPELPRELLELQGRKLYSSTFAFSENCTIISYLPKKNKNVLVLSTMHNDNQVCDGKGSKPEIILHYNNTKGGVDNLDKMTSTYSCQRMTARWPLVIFYNIIDVSAYNAYVLWTEKHPAWNVGRLHKRRLFLEELGKALVQPEMMRRKTLPRTAAAKSAVKRLRKDTEHPSTSGITDTDTGGKKRARCQLCVQSDNKTSVSKLVEFTVVRLIIDFSPGWWLAQTANERLAHSSPFDLAMVIWRARPSGGFFRYFTDPKLAQWRKQPFSGVQRSSLAAACQWCAGIVLPPSATVGHNRRGWGQADGVGDVPYGT</sequence>
<proteinExistence type="predicted"/>
<feature type="non-terminal residue" evidence="3">
    <location>
        <position position="487"/>
    </location>
</feature>
<organism evidence="3 4">
    <name type="scientific">Trichinella nelsoni</name>
    <dbReference type="NCBI Taxonomy" id="6336"/>
    <lineage>
        <taxon>Eukaryota</taxon>
        <taxon>Metazoa</taxon>
        <taxon>Ecdysozoa</taxon>
        <taxon>Nematoda</taxon>
        <taxon>Enoplea</taxon>
        <taxon>Dorylaimia</taxon>
        <taxon>Trichinellida</taxon>
        <taxon>Trichinellidae</taxon>
        <taxon>Trichinella</taxon>
    </lineage>
</organism>
<feature type="region of interest" description="Disordered" evidence="1">
    <location>
        <begin position="335"/>
        <end position="356"/>
    </location>
</feature>
<evidence type="ECO:0000313" key="3">
    <source>
        <dbReference type="EMBL" id="KRX13246.1"/>
    </source>
</evidence>
<evidence type="ECO:0000259" key="2">
    <source>
        <dbReference type="Pfam" id="PF13843"/>
    </source>
</evidence>
<protein>
    <submittedName>
        <fullName evidence="3">PiggyBac transposable element-derived protein 4</fullName>
    </submittedName>
</protein>
<dbReference type="STRING" id="6336.A0A0V0RFI0"/>
<accession>A0A0V0RFI0</accession>
<evidence type="ECO:0000256" key="1">
    <source>
        <dbReference type="SAM" id="MobiDB-lite"/>
    </source>
</evidence>
<keyword evidence="4" id="KW-1185">Reference proteome</keyword>
<dbReference type="PANTHER" id="PTHR46599:SF6">
    <property type="entry name" value="DUAL SPECIFICITY PHOSPHATASE 26"/>
    <property type="match status" value="1"/>
</dbReference>
<name>A0A0V0RFI0_9BILA</name>